<keyword evidence="4" id="KW-1185">Reference proteome</keyword>
<proteinExistence type="predicted"/>
<dbReference type="InterPro" id="IPR056884">
    <property type="entry name" value="NPHP3-like_N"/>
</dbReference>
<dbReference type="InterPro" id="IPR027417">
    <property type="entry name" value="P-loop_NTPase"/>
</dbReference>
<gene>
    <name evidence="3" type="ORF">P691DRAFT_659278</name>
</gene>
<dbReference type="EMBL" id="MU151064">
    <property type="protein sequence ID" value="KAF9453094.1"/>
    <property type="molecule type" value="Genomic_DNA"/>
</dbReference>
<dbReference type="SUPFAM" id="SSF52540">
    <property type="entry name" value="P-loop containing nucleoside triphosphate hydrolases"/>
    <property type="match status" value="1"/>
</dbReference>
<reference evidence="3" key="1">
    <citation type="submission" date="2020-11" db="EMBL/GenBank/DDBJ databases">
        <authorList>
            <consortium name="DOE Joint Genome Institute"/>
            <person name="Ahrendt S."/>
            <person name="Riley R."/>
            <person name="Andreopoulos W."/>
            <person name="Labutti K."/>
            <person name="Pangilinan J."/>
            <person name="Ruiz-Duenas F.J."/>
            <person name="Barrasa J.M."/>
            <person name="Sanchez-Garcia M."/>
            <person name="Camarero S."/>
            <person name="Miyauchi S."/>
            <person name="Serrano A."/>
            <person name="Linde D."/>
            <person name="Babiker R."/>
            <person name="Drula E."/>
            <person name="Ayuso-Fernandez I."/>
            <person name="Pacheco R."/>
            <person name="Padilla G."/>
            <person name="Ferreira P."/>
            <person name="Barriuso J."/>
            <person name="Kellner H."/>
            <person name="Castanera R."/>
            <person name="Alfaro M."/>
            <person name="Ramirez L."/>
            <person name="Pisabarro A.G."/>
            <person name="Kuo A."/>
            <person name="Tritt A."/>
            <person name="Lipzen A."/>
            <person name="He G."/>
            <person name="Yan M."/>
            <person name="Ng V."/>
            <person name="Cullen D."/>
            <person name="Martin F."/>
            <person name="Rosso M.-N."/>
            <person name="Henrissat B."/>
            <person name="Hibbett D."/>
            <person name="Martinez A.T."/>
            <person name="Grigoriev I.V."/>
        </authorList>
    </citation>
    <scope>NUCLEOTIDE SEQUENCE</scope>
    <source>
        <strain evidence="3">MF-IS2</strain>
    </source>
</reference>
<dbReference type="AlphaFoldDB" id="A0A9P5XLL1"/>
<dbReference type="Gene3D" id="3.40.50.300">
    <property type="entry name" value="P-loop containing nucleotide triphosphate hydrolases"/>
    <property type="match status" value="1"/>
</dbReference>
<dbReference type="OrthoDB" id="7464126at2759"/>
<name>A0A9P5XLL1_9AGAR</name>
<keyword evidence="1" id="KW-0677">Repeat</keyword>
<dbReference type="Pfam" id="PF24883">
    <property type="entry name" value="NPHP3_N"/>
    <property type="match status" value="1"/>
</dbReference>
<feature type="domain" description="Nephrocystin 3-like N-terminal" evidence="2">
    <location>
        <begin position="36"/>
        <end position="199"/>
    </location>
</feature>
<accession>A0A9P5XLL1</accession>
<dbReference type="Proteomes" id="UP000807342">
    <property type="component" value="Unassembled WGS sequence"/>
</dbReference>
<feature type="non-terminal residue" evidence="3">
    <location>
        <position position="1"/>
    </location>
</feature>
<sequence>IQRLLEKGQPAAIHDSLARAYPPLCHPDTRRSLRNRIRDWGRGDESDKRMLWVLGPAAVGKSAVAQAIAEEFQEAGRLGASLFFSRPNYLDDPDWVIPTLVLQLAIKHPQYKHIVTQCLVNNLLILTKNRRTQFRELVIEPFRTLMTQSPHTVQEPLLIIIDGLDECKDKQAQCEFIEFISTHVRQVDKFPLRWMICSRPEWHLTTMLSNPDFGINCQREELRIDDSAAKRDAHFLLVAEFDKIRKKYQDRLPAHWPPEHQCQRIAFIASGHLGFASFILRFIEDEEYDDPDGQLQVCMKFLDGGSSSIGAINPLHTLDLLYHRILSDVPANHLPITMAILGLMIGGSGFCSADDQARFLNLNSTTFRRSLQHLHSVVYVPPISESNATSLRIYHASFSDFLTDSTRSGKFYLNREAAKYDFILRCLHWINNGGKKAIYIAPVLVTNPCTFQDGSSSNEAMIKISAANGWNACYGLSSDFFPVLLGQLECFNFGRLKRAHFMTDDAEFATFLSWLYSLVS</sequence>
<comment type="caution">
    <text evidence="3">The sequence shown here is derived from an EMBL/GenBank/DDBJ whole genome shotgun (WGS) entry which is preliminary data.</text>
</comment>
<evidence type="ECO:0000313" key="4">
    <source>
        <dbReference type="Proteomes" id="UP000807342"/>
    </source>
</evidence>
<evidence type="ECO:0000313" key="3">
    <source>
        <dbReference type="EMBL" id="KAF9453094.1"/>
    </source>
</evidence>
<protein>
    <recommendedName>
        <fullName evidence="2">Nephrocystin 3-like N-terminal domain-containing protein</fullName>
    </recommendedName>
</protein>
<evidence type="ECO:0000256" key="1">
    <source>
        <dbReference type="ARBA" id="ARBA00022737"/>
    </source>
</evidence>
<evidence type="ECO:0000259" key="2">
    <source>
        <dbReference type="Pfam" id="PF24883"/>
    </source>
</evidence>
<organism evidence="3 4">
    <name type="scientific">Macrolepiota fuliginosa MF-IS2</name>
    <dbReference type="NCBI Taxonomy" id="1400762"/>
    <lineage>
        <taxon>Eukaryota</taxon>
        <taxon>Fungi</taxon>
        <taxon>Dikarya</taxon>
        <taxon>Basidiomycota</taxon>
        <taxon>Agaricomycotina</taxon>
        <taxon>Agaricomycetes</taxon>
        <taxon>Agaricomycetidae</taxon>
        <taxon>Agaricales</taxon>
        <taxon>Agaricineae</taxon>
        <taxon>Agaricaceae</taxon>
        <taxon>Macrolepiota</taxon>
    </lineage>
</organism>
<dbReference type="PANTHER" id="PTHR10039">
    <property type="entry name" value="AMELOGENIN"/>
    <property type="match status" value="1"/>
</dbReference>